<feature type="region of interest" description="Disordered" evidence="1">
    <location>
        <begin position="1"/>
        <end position="198"/>
    </location>
</feature>
<dbReference type="RefSeq" id="XP_031862617.1">
    <property type="nucleotide sequence ID" value="XM_032003295.1"/>
</dbReference>
<protein>
    <submittedName>
        <fullName evidence="2">Uncharacterized protein</fullName>
    </submittedName>
</protein>
<reference evidence="2" key="1">
    <citation type="submission" date="2017-08" db="EMBL/GenBank/DDBJ databases">
        <authorList>
            <person name="Cuomo C."/>
            <person name="Billmyre B."/>
            <person name="Heitman J."/>
        </authorList>
    </citation>
    <scope>NUCLEOTIDE SEQUENCE</scope>
    <source>
        <strain evidence="2">CBS 12478</strain>
    </source>
</reference>
<dbReference type="Proteomes" id="UP000322225">
    <property type="component" value="Chromosome 9"/>
</dbReference>
<sequence length="393" mass="42595">MDPPRSRLPRAASNPSIRPLLSTATSQPSTRLPPPVRLGKLPTLSRQPSVPLRVRSQRDGIPSPRPTSGTKSQPSTEANHSLNKKKLLPSRSTLGLSKHMLDPKIQSRPSPLGPKRTITAASRTPSSSSSISKKPNKVTPPSHRMNGSTPGARRIGSNASLNARTVLSVKRESDRPTSTMKSKFFGVDSPSKTNSNPITATASFQTFSTPSKSGLPSCSTQTPILPRLVSTSLINSTTKEPNTLIKDTELSFVDEGEDDDDDDHDQSHDLTGSGSASGSGSGYGFATSRFERQDRPIDLSQLVSRPHTDVGYTTPSSPLGKAFMGTSRELILAREERDKLREQLKEREREIVLHSWGEVVRATEMEMEELSSSKATLSRLKSLLKLSGNTGEI</sequence>
<evidence type="ECO:0000256" key="1">
    <source>
        <dbReference type="SAM" id="MobiDB-lite"/>
    </source>
</evidence>
<feature type="compositionally biased region" description="Low complexity" evidence="1">
    <location>
        <begin position="116"/>
        <end position="133"/>
    </location>
</feature>
<name>A0A5M6C921_9TREE</name>
<keyword evidence="3" id="KW-1185">Reference proteome</keyword>
<accession>A0A5M6C921</accession>
<evidence type="ECO:0000313" key="3">
    <source>
        <dbReference type="Proteomes" id="UP000322225"/>
    </source>
</evidence>
<feature type="compositionally biased region" description="Acidic residues" evidence="1">
    <location>
        <begin position="254"/>
        <end position="264"/>
    </location>
</feature>
<feature type="region of interest" description="Disordered" evidence="1">
    <location>
        <begin position="254"/>
        <end position="286"/>
    </location>
</feature>
<proteinExistence type="predicted"/>
<dbReference type="AlphaFoldDB" id="A0A5M6C921"/>
<dbReference type="OrthoDB" id="2565120at2759"/>
<organism evidence="2 3">
    <name type="scientific">Kwoniella shandongensis</name>
    <dbReference type="NCBI Taxonomy" id="1734106"/>
    <lineage>
        <taxon>Eukaryota</taxon>
        <taxon>Fungi</taxon>
        <taxon>Dikarya</taxon>
        <taxon>Basidiomycota</taxon>
        <taxon>Agaricomycotina</taxon>
        <taxon>Tremellomycetes</taxon>
        <taxon>Tremellales</taxon>
        <taxon>Cryptococcaceae</taxon>
        <taxon>Kwoniella</taxon>
    </lineage>
</organism>
<dbReference type="GeneID" id="43587415"/>
<evidence type="ECO:0000313" key="2">
    <source>
        <dbReference type="EMBL" id="WWD20795.1"/>
    </source>
</evidence>
<gene>
    <name evidence="2" type="ORF">CI109_105272</name>
</gene>
<reference evidence="2" key="2">
    <citation type="submission" date="2024-01" db="EMBL/GenBank/DDBJ databases">
        <title>Comparative genomics of Cryptococcus and Kwoniella reveals pathogenesis evolution and contrasting modes of karyotype evolution via chromosome fusion or intercentromeric recombination.</title>
        <authorList>
            <person name="Coelho M.A."/>
            <person name="David-Palma M."/>
            <person name="Shea T."/>
            <person name="Bowers K."/>
            <person name="McGinley-Smith S."/>
            <person name="Mohammad A.W."/>
            <person name="Gnirke A."/>
            <person name="Yurkov A.M."/>
            <person name="Nowrousian M."/>
            <person name="Sun S."/>
            <person name="Cuomo C.A."/>
            <person name="Heitman J."/>
        </authorList>
    </citation>
    <scope>NUCLEOTIDE SEQUENCE</scope>
    <source>
        <strain evidence="2">CBS 12478</strain>
    </source>
</reference>
<dbReference type="KEGG" id="ksn:43587415"/>
<feature type="compositionally biased region" description="Polar residues" evidence="1">
    <location>
        <begin position="66"/>
        <end position="81"/>
    </location>
</feature>
<dbReference type="EMBL" id="CP144059">
    <property type="protein sequence ID" value="WWD20795.1"/>
    <property type="molecule type" value="Genomic_DNA"/>
</dbReference>